<dbReference type="Proteomes" id="UP000061018">
    <property type="component" value="Chromosome"/>
</dbReference>
<name>A0A0K2ALR2_STRA7</name>
<organism evidence="1 2">
    <name type="scientific">Streptomyces ambofaciens (strain ATCC 23877 / 3486 / DSM 40053 / JCM 4204 / NBRC 12836 / NRRL B-2516)</name>
    <dbReference type="NCBI Taxonomy" id="278992"/>
    <lineage>
        <taxon>Bacteria</taxon>
        <taxon>Bacillati</taxon>
        <taxon>Actinomycetota</taxon>
        <taxon>Actinomycetes</taxon>
        <taxon>Kitasatosporales</taxon>
        <taxon>Streptomycetaceae</taxon>
        <taxon>Streptomyces</taxon>
    </lineage>
</organism>
<protein>
    <submittedName>
        <fullName evidence="1">Uncharacterized protein</fullName>
    </submittedName>
</protein>
<dbReference type="KEGG" id="samb:SAM23877_0895"/>
<sequence>MSTGTRDVRQALEAARRRLAAAQAPASVAAEPALTAD</sequence>
<accession>A0A0K2ALR2</accession>
<dbReference type="EMBL" id="CP012382">
    <property type="protein sequence ID" value="AKZ53944.1"/>
    <property type="molecule type" value="Genomic_DNA"/>
</dbReference>
<dbReference type="AlphaFoldDB" id="A0A0K2ALR2"/>
<evidence type="ECO:0000313" key="2">
    <source>
        <dbReference type="Proteomes" id="UP000061018"/>
    </source>
</evidence>
<gene>
    <name evidence="1" type="ORF">SAM23877_0895</name>
</gene>
<reference evidence="2" key="1">
    <citation type="journal article" date="2015" name="J. Biotechnol.">
        <title>Complete genome sequence of Streptomyces ambofaciens ATCC 23877, the spiramycin producer.</title>
        <authorList>
            <person name="Thibessard A."/>
            <person name="Haas D."/>
            <person name="Gerbaud C."/>
            <person name="Aigle B."/>
            <person name="Lautru S."/>
            <person name="Pernodet J.L."/>
            <person name="Leblond P."/>
        </authorList>
    </citation>
    <scope>NUCLEOTIDE SEQUENCE [LARGE SCALE GENOMIC DNA]</scope>
    <source>
        <strain evidence="2">ATCC 23877 / 3486 / DSM 40053 / JCM 4204 / NBRC 12836 / NRRL B-2516</strain>
    </source>
</reference>
<evidence type="ECO:0000313" key="1">
    <source>
        <dbReference type="EMBL" id="AKZ53944.1"/>
    </source>
</evidence>
<proteinExistence type="predicted"/>